<comment type="similarity">
    <text evidence="1">Belongs to the AB hydrolase superfamily. AB hydrolase 4 family.</text>
</comment>
<dbReference type="InterPro" id="IPR029058">
    <property type="entry name" value="AB_hydrolase_fold"/>
</dbReference>
<dbReference type="AlphaFoldDB" id="A0A9W6ZUE9"/>
<dbReference type="OrthoDB" id="247542at2759"/>
<dbReference type="SUPFAM" id="SSF53474">
    <property type="entry name" value="alpha/beta-Hydrolases"/>
    <property type="match status" value="1"/>
</dbReference>
<accession>A0A9W6ZUE9</accession>
<dbReference type="GO" id="GO:0034338">
    <property type="term" value="F:short-chain carboxylesterase activity"/>
    <property type="evidence" value="ECO:0007669"/>
    <property type="project" value="TreeGrafter"/>
</dbReference>
<organism evidence="2 3">
    <name type="scientific">Triparma retinervis</name>
    <dbReference type="NCBI Taxonomy" id="2557542"/>
    <lineage>
        <taxon>Eukaryota</taxon>
        <taxon>Sar</taxon>
        <taxon>Stramenopiles</taxon>
        <taxon>Ochrophyta</taxon>
        <taxon>Bolidophyceae</taxon>
        <taxon>Parmales</taxon>
        <taxon>Triparmaceae</taxon>
        <taxon>Triparma</taxon>
    </lineage>
</organism>
<evidence type="ECO:0000313" key="2">
    <source>
        <dbReference type="EMBL" id="GMH59766.1"/>
    </source>
</evidence>
<feature type="non-terminal residue" evidence="2">
    <location>
        <position position="1"/>
    </location>
</feature>
<proteinExistence type="inferred from homology"/>
<comment type="caution">
    <text evidence="2">The sequence shown here is derived from an EMBL/GenBank/DDBJ whole genome shotgun (WGS) entry which is preliminary data.</text>
</comment>
<dbReference type="EMBL" id="BRXZ01001005">
    <property type="protein sequence ID" value="GMH59766.1"/>
    <property type="molecule type" value="Genomic_DNA"/>
</dbReference>
<dbReference type="Proteomes" id="UP001165082">
    <property type="component" value="Unassembled WGS sequence"/>
</dbReference>
<reference evidence="2" key="1">
    <citation type="submission" date="2022-07" db="EMBL/GenBank/DDBJ databases">
        <title>Genome analysis of Parmales, a sister group of diatoms, reveals the evolutionary specialization of diatoms from phago-mixotrophs to photoautotrophs.</title>
        <authorList>
            <person name="Ban H."/>
            <person name="Sato S."/>
            <person name="Yoshikawa S."/>
            <person name="Kazumasa Y."/>
            <person name="Nakamura Y."/>
            <person name="Ichinomiya M."/>
            <person name="Saitoh K."/>
            <person name="Sato N."/>
            <person name="Blanc-Mathieu R."/>
            <person name="Endo H."/>
            <person name="Kuwata A."/>
            <person name="Ogata H."/>
        </authorList>
    </citation>
    <scope>NUCLEOTIDE SEQUENCE</scope>
</reference>
<gene>
    <name evidence="2" type="ORF">TrRE_jg3118</name>
</gene>
<evidence type="ECO:0008006" key="4">
    <source>
        <dbReference type="Google" id="ProtNLM"/>
    </source>
</evidence>
<dbReference type="Gene3D" id="3.40.50.1820">
    <property type="entry name" value="alpha/beta hydrolase"/>
    <property type="match status" value="1"/>
</dbReference>
<dbReference type="InterPro" id="IPR050960">
    <property type="entry name" value="AB_hydrolase_4_sf"/>
</dbReference>
<keyword evidence="3" id="KW-1185">Reference proteome</keyword>
<dbReference type="PANTHER" id="PTHR10794:SF63">
    <property type="entry name" value="ALPHA_BETA HYDROLASE 1, ISOFORM A"/>
    <property type="match status" value="1"/>
</dbReference>
<feature type="non-terminal residue" evidence="2">
    <location>
        <position position="358"/>
    </location>
</feature>
<evidence type="ECO:0000313" key="3">
    <source>
        <dbReference type="Proteomes" id="UP001165082"/>
    </source>
</evidence>
<sequence>HNWEYGVENLLLVLLLSLTYTASVLLRPSVSLPTSCLRTLLLILATSIIIDPPDSSTYSTYLTENEYLTPSAVTTFKTFLQELTTSGDSKSPNYCTNGNLTPGLIPSLSPYSPSHKIAHYWSQSTDLDYDNHPSRTRWLLTGDTRTLLPFIANAGLVPPVNYTRRWVNVASPFSSSPGPSDPYVAVDCVDRGTPTALLILHGLNGGSDEDYVRDLVSRTTRTACVMVGRGLMNTPVVDGMMFNGARTGDVGRVGAAIREALGGGRVVGVGFSMGAIVLSNYVARSGGDCELDAAISIGGGLDMTRNEGYVRSKVLWQPFLAATLVGQFFHRFRHLYDGRLTAGQMGRAEMATSVTDFD</sequence>
<dbReference type="GO" id="GO:0047372">
    <property type="term" value="F:monoacylglycerol lipase activity"/>
    <property type="evidence" value="ECO:0007669"/>
    <property type="project" value="TreeGrafter"/>
</dbReference>
<evidence type="ECO:0000256" key="1">
    <source>
        <dbReference type="ARBA" id="ARBA00010884"/>
    </source>
</evidence>
<protein>
    <recommendedName>
        <fullName evidence="4">AB hydrolase-1 domain-containing protein</fullName>
    </recommendedName>
</protein>
<dbReference type="PANTHER" id="PTHR10794">
    <property type="entry name" value="ABHYDROLASE DOMAIN-CONTAINING PROTEIN"/>
    <property type="match status" value="1"/>
</dbReference>
<name>A0A9W6ZUE9_9STRA</name>